<dbReference type="AlphaFoldDB" id="A0A8S1QRT8"/>
<keyword evidence="3" id="KW-0378">Hydrolase</keyword>
<sequence length="474" mass="52917">MESQKVEQIRNMVWSSFDQSLPVLIDILRIPSMSREFDPEYLTNGLLMETVKSFEKYIRGANLKNAQIEIHSDEGFSPFLYVEVDGSDGMNDGTVLLYGHMDKQPPFTGWRDGLSAYDPKIIDNKLYGRGGADDGYAIMASIISIKTIQELGLKHPRIIMAFEADEESGSQHIYHYLEKLQSKIGQVDLVIALDASCGSYDRLWVTTTLRGIVVGTVTVQVLEEGIHSGASGNVPSSFRIFRQLLNRIDNPQTGDVVDEFQVIVPGKRYLETQKTAEVFKEVITKFPFHCNTQPVFQDRFRVYLNKIWRAQLSVVGADDLPNCIQAGNVLLPKTTLKLSLRIPPTKNHLEAKESFVRLLTTDVPYNATVTINALRSGPGFNALDNQPYLDSIINQASLDYYGNEATTFGDGGAIYLMTHLQTIYPKAQFLIIGVLGTGANEHGPNECLDLPNVKKLISCITQIISEVQPHIKKL</sequence>
<keyword evidence="1" id="KW-0645">Protease</keyword>
<evidence type="ECO:0008006" key="6">
    <source>
        <dbReference type="Google" id="ProtNLM"/>
    </source>
</evidence>
<evidence type="ECO:0000256" key="2">
    <source>
        <dbReference type="ARBA" id="ARBA00022723"/>
    </source>
</evidence>
<evidence type="ECO:0000256" key="3">
    <source>
        <dbReference type="ARBA" id="ARBA00022801"/>
    </source>
</evidence>
<keyword evidence="5" id="KW-1185">Reference proteome</keyword>
<dbReference type="PANTHER" id="PTHR43270">
    <property type="entry name" value="BETA-ALA-HIS DIPEPTIDASE"/>
    <property type="match status" value="1"/>
</dbReference>
<keyword evidence="2" id="KW-0479">Metal-binding</keyword>
<protein>
    <recommendedName>
        <fullName evidence="6">Peptidase M20 dimerisation domain-containing protein</fullName>
    </recommendedName>
</protein>
<dbReference type="EMBL" id="CAJJDN010000116">
    <property type="protein sequence ID" value="CAD8118273.1"/>
    <property type="molecule type" value="Genomic_DNA"/>
</dbReference>
<accession>A0A8S1QRT8</accession>
<dbReference type="Pfam" id="PF01546">
    <property type="entry name" value="Peptidase_M20"/>
    <property type="match status" value="1"/>
</dbReference>
<dbReference type="PANTHER" id="PTHR43270:SF4">
    <property type="entry name" value="CARNOSINE DIPEPTIDASE 2, ISOFORM A"/>
    <property type="match status" value="1"/>
</dbReference>
<dbReference type="GO" id="GO:0006508">
    <property type="term" value="P:proteolysis"/>
    <property type="evidence" value="ECO:0007669"/>
    <property type="project" value="UniProtKB-KW"/>
</dbReference>
<dbReference type="InterPro" id="IPR051458">
    <property type="entry name" value="Cyt/Met_Dipeptidase"/>
</dbReference>
<organism evidence="4 5">
    <name type="scientific">Paramecium sonneborni</name>
    <dbReference type="NCBI Taxonomy" id="65129"/>
    <lineage>
        <taxon>Eukaryota</taxon>
        <taxon>Sar</taxon>
        <taxon>Alveolata</taxon>
        <taxon>Ciliophora</taxon>
        <taxon>Intramacronucleata</taxon>
        <taxon>Oligohymenophorea</taxon>
        <taxon>Peniculida</taxon>
        <taxon>Parameciidae</taxon>
        <taxon>Paramecium</taxon>
    </lineage>
</organism>
<reference evidence="4" key="1">
    <citation type="submission" date="2021-01" db="EMBL/GenBank/DDBJ databases">
        <authorList>
            <consortium name="Genoscope - CEA"/>
            <person name="William W."/>
        </authorList>
    </citation>
    <scope>NUCLEOTIDE SEQUENCE</scope>
</reference>
<dbReference type="OrthoDB" id="7832001at2759"/>
<dbReference type="Proteomes" id="UP000692954">
    <property type="component" value="Unassembled WGS sequence"/>
</dbReference>
<dbReference type="GO" id="GO:0046872">
    <property type="term" value="F:metal ion binding"/>
    <property type="evidence" value="ECO:0007669"/>
    <property type="project" value="UniProtKB-KW"/>
</dbReference>
<evidence type="ECO:0000313" key="4">
    <source>
        <dbReference type="EMBL" id="CAD8118273.1"/>
    </source>
</evidence>
<comment type="caution">
    <text evidence="4">The sequence shown here is derived from an EMBL/GenBank/DDBJ whole genome shotgun (WGS) entry which is preliminary data.</text>
</comment>
<proteinExistence type="predicted"/>
<gene>
    <name evidence="4" type="ORF">PSON_ATCC_30995.1.T1160164</name>
</gene>
<evidence type="ECO:0000256" key="1">
    <source>
        <dbReference type="ARBA" id="ARBA00022670"/>
    </source>
</evidence>
<dbReference type="GO" id="GO:0008233">
    <property type="term" value="F:peptidase activity"/>
    <property type="evidence" value="ECO:0007669"/>
    <property type="project" value="UniProtKB-KW"/>
</dbReference>
<dbReference type="InterPro" id="IPR002933">
    <property type="entry name" value="Peptidase_M20"/>
</dbReference>
<evidence type="ECO:0000313" key="5">
    <source>
        <dbReference type="Proteomes" id="UP000692954"/>
    </source>
</evidence>
<name>A0A8S1QRT8_9CILI</name>